<evidence type="ECO:0000256" key="1">
    <source>
        <dbReference type="SAM" id="MobiDB-lite"/>
    </source>
</evidence>
<keyword evidence="3" id="KW-1185">Reference proteome</keyword>
<feature type="region of interest" description="Disordered" evidence="1">
    <location>
        <begin position="1"/>
        <end position="40"/>
    </location>
</feature>
<proteinExistence type="predicted"/>
<gene>
    <name evidence="2" type="ORF">GCM10009682_01430</name>
</gene>
<dbReference type="Proteomes" id="UP001500218">
    <property type="component" value="Unassembled WGS sequence"/>
</dbReference>
<accession>A0ABN2LDM9</accession>
<reference evidence="2 3" key="1">
    <citation type="journal article" date="2019" name="Int. J. Syst. Evol. Microbiol.">
        <title>The Global Catalogue of Microorganisms (GCM) 10K type strain sequencing project: providing services to taxonomists for standard genome sequencing and annotation.</title>
        <authorList>
            <consortium name="The Broad Institute Genomics Platform"/>
            <consortium name="The Broad Institute Genome Sequencing Center for Infectious Disease"/>
            <person name="Wu L."/>
            <person name="Ma J."/>
        </authorList>
    </citation>
    <scope>NUCLEOTIDE SEQUENCE [LARGE SCALE GENOMIC DNA]</scope>
    <source>
        <strain evidence="2 3">JCM 13250</strain>
    </source>
</reference>
<sequence length="97" mass="10334">MPGTSRSAGSARAGRTPPSRPAALTVTPPPANRSDRRDITERDAAARELIENCLADILLESYDLPALCAAIQINPEPRAGIAVTMVGPFPVMARVRR</sequence>
<evidence type="ECO:0000313" key="3">
    <source>
        <dbReference type="Proteomes" id="UP001500218"/>
    </source>
</evidence>
<protein>
    <submittedName>
        <fullName evidence="2">Uncharacterized protein</fullName>
    </submittedName>
</protein>
<name>A0ABN2LDM9_9ACTN</name>
<evidence type="ECO:0000313" key="2">
    <source>
        <dbReference type="EMBL" id="GAA1783095.1"/>
    </source>
</evidence>
<dbReference type="EMBL" id="BAAALT010000003">
    <property type="protein sequence ID" value="GAA1783095.1"/>
    <property type="molecule type" value="Genomic_DNA"/>
</dbReference>
<organism evidence="2 3">
    <name type="scientific">Luedemannella flava</name>
    <dbReference type="NCBI Taxonomy" id="349316"/>
    <lineage>
        <taxon>Bacteria</taxon>
        <taxon>Bacillati</taxon>
        <taxon>Actinomycetota</taxon>
        <taxon>Actinomycetes</taxon>
        <taxon>Micromonosporales</taxon>
        <taxon>Micromonosporaceae</taxon>
        <taxon>Luedemannella</taxon>
    </lineage>
</organism>
<comment type="caution">
    <text evidence="2">The sequence shown here is derived from an EMBL/GenBank/DDBJ whole genome shotgun (WGS) entry which is preliminary data.</text>
</comment>